<name>A0A166HNT2_9AGAM</name>
<dbReference type="STRING" id="436010.A0A166HNT2"/>
<sequence>MALRYDFPRADICELLSQDILHQLVKGVFKDHLVTWVTQYILSENGKKPGKKILDDIDRRIALVAPFAGFKQWTGNDSKALMKVYLPVIEGYVPDDMVRAIRAFLEFCYIVRRDIIDTKGLQELQDALERFHHHRKVFERLGIQLNFNLPRQHSMVHYFRLIRAFGAPNGLCSSITETKHIQAVKEPWRRSSRFNALEQMLITNQRLDKLAAMHVDFTRQGMLPEGQFCYSSIQPSTNFSNPSQIPTVQDNLEGDADSAPVPGPKFLAKVELAKTKIGRNIKVQDLAHTLNEPQLLPLIRKFLFHQLHPNADSSDSESPPKLPYFNEGITTYSAAVAYFHAPSDLCGTGGMRKERIRAIPPWRSGPSRYDCIFVETDPDGAGMLGMDIAHAWQFFSSTFRGKLYPCVLIHWFKRCGTQPSDNTGMWVVERDLDEDGKQMACVLHLDTIICAAHLITVYGSEPVPRNLLPGYSLDLFRKYYVNKYLDHHSFSIAF</sequence>
<dbReference type="OrthoDB" id="3199698at2759"/>
<proteinExistence type="predicted"/>
<keyword evidence="2" id="KW-1185">Reference proteome</keyword>
<dbReference type="Pfam" id="PF18759">
    <property type="entry name" value="Plavaka"/>
    <property type="match status" value="1"/>
</dbReference>
<gene>
    <name evidence="1" type="ORF">FIBSPDRAFT_911510</name>
</gene>
<accession>A0A166HNT2</accession>
<organism evidence="1 2">
    <name type="scientific">Athelia psychrophila</name>
    <dbReference type="NCBI Taxonomy" id="1759441"/>
    <lineage>
        <taxon>Eukaryota</taxon>
        <taxon>Fungi</taxon>
        <taxon>Dikarya</taxon>
        <taxon>Basidiomycota</taxon>
        <taxon>Agaricomycotina</taxon>
        <taxon>Agaricomycetes</taxon>
        <taxon>Agaricomycetidae</taxon>
        <taxon>Atheliales</taxon>
        <taxon>Atheliaceae</taxon>
        <taxon>Athelia</taxon>
    </lineage>
</organism>
<protein>
    <submittedName>
        <fullName evidence="1">Uncharacterized protein</fullName>
    </submittedName>
</protein>
<dbReference type="AlphaFoldDB" id="A0A166HNT2"/>
<dbReference type="Proteomes" id="UP000076532">
    <property type="component" value="Unassembled WGS sequence"/>
</dbReference>
<dbReference type="InterPro" id="IPR041078">
    <property type="entry name" value="Plavaka"/>
</dbReference>
<evidence type="ECO:0000313" key="2">
    <source>
        <dbReference type="Proteomes" id="UP000076532"/>
    </source>
</evidence>
<evidence type="ECO:0000313" key="1">
    <source>
        <dbReference type="EMBL" id="KZP19063.1"/>
    </source>
</evidence>
<reference evidence="1 2" key="1">
    <citation type="journal article" date="2016" name="Mol. Biol. Evol.">
        <title>Comparative Genomics of Early-Diverging Mushroom-Forming Fungi Provides Insights into the Origins of Lignocellulose Decay Capabilities.</title>
        <authorList>
            <person name="Nagy L.G."/>
            <person name="Riley R."/>
            <person name="Tritt A."/>
            <person name="Adam C."/>
            <person name="Daum C."/>
            <person name="Floudas D."/>
            <person name="Sun H."/>
            <person name="Yadav J.S."/>
            <person name="Pangilinan J."/>
            <person name="Larsson K.H."/>
            <person name="Matsuura K."/>
            <person name="Barry K."/>
            <person name="Labutti K."/>
            <person name="Kuo R."/>
            <person name="Ohm R.A."/>
            <person name="Bhattacharya S.S."/>
            <person name="Shirouzu T."/>
            <person name="Yoshinaga Y."/>
            <person name="Martin F.M."/>
            <person name="Grigoriev I.V."/>
            <person name="Hibbett D.S."/>
        </authorList>
    </citation>
    <scope>NUCLEOTIDE SEQUENCE [LARGE SCALE GENOMIC DNA]</scope>
    <source>
        <strain evidence="1 2">CBS 109695</strain>
    </source>
</reference>
<dbReference type="EMBL" id="KV417567">
    <property type="protein sequence ID" value="KZP19063.1"/>
    <property type="molecule type" value="Genomic_DNA"/>
</dbReference>